<keyword evidence="2" id="KW-0378">Hydrolase</keyword>
<sequence length="117" mass="13825">MVKLARQLRKRMTPHEVRLWSRLKTWRAEGFVFRRQAPLGRYIVDFVCFTPKLVIELDGGQHSLDDHRAADAIRDAWLEDQGFRVLRIWNMDVHNNMDGVLIAIRDALEAGLRDMRR</sequence>
<dbReference type="SUPFAM" id="SSF52980">
    <property type="entry name" value="Restriction endonuclease-like"/>
    <property type="match status" value="1"/>
</dbReference>
<dbReference type="Pfam" id="PF04480">
    <property type="entry name" value="DUF559"/>
    <property type="match status" value="1"/>
</dbReference>
<dbReference type="CDD" id="cd01038">
    <property type="entry name" value="Endonuclease_DUF559"/>
    <property type="match status" value="1"/>
</dbReference>
<keyword evidence="2" id="KW-0540">Nuclease</keyword>
<proteinExistence type="predicted"/>
<keyword evidence="2" id="KW-0255">Endonuclease</keyword>
<dbReference type="InterPro" id="IPR011335">
    <property type="entry name" value="Restrct_endonuc-II-like"/>
</dbReference>
<dbReference type="Gene3D" id="3.40.960.10">
    <property type="entry name" value="VSR Endonuclease"/>
    <property type="match status" value="1"/>
</dbReference>
<organism evidence="2 3">
    <name type="scientific">Maricaulis salignorans</name>
    <dbReference type="NCBI Taxonomy" id="144026"/>
    <lineage>
        <taxon>Bacteria</taxon>
        <taxon>Pseudomonadati</taxon>
        <taxon>Pseudomonadota</taxon>
        <taxon>Alphaproteobacteria</taxon>
        <taxon>Maricaulales</taxon>
        <taxon>Maricaulaceae</taxon>
        <taxon>Maricaulis</taxon>
    </lineage>
</organism>
<feature type="domain" description="DUF559" evidence="1">
    <location>
        <begin position="3"/>
        <end position="108"/>
    </location>
</feature>
<gene>
    <name evidence="2" type="ORF">SAMN04488568_10384</name>
</gene>
<dbReference type="EMBL" id="FNHG01000003">
    <property type="protein sequence ID" value="SDL92907.1"/>
    <property type="molecule type" value="Genomic_DNA"/>
</dbReference>
<name>A0A1G9P3V3_9PROT</name>
<dbReference type="AlphaFoldDB" id="A0A1G9P3V3"/>
<dbReference type="PANTHER" id="PTHR38590:SF1">
    <property type="entry name" value="BLL0828 PROTEIN"/>
    <property type="match status" value="1"/>
</dbReference>
<dbReference type="InterPro" id="IPR007569">
    <property type="entry name" value="DUF559"/>
</dbReference>
<dbReference type="STRING" id="144026.SAMN04488568_10384"/>
<reference evidence="2 3" key="1">
    <citation type="submission" date="2016-10" db="EMBL/GenBank/DDBJ databases">
        <authorList>
            <person name="de Groot N.N."/>
        </authorList>
    </citation>
    <scope>NUCLEOTIDE SEQUENCE [LARGE SCALE GENOMIC DNA]</scope>
    <source>
        <strain evidence="2 3">DSM 16077</strain>
    </source>
</reference>
<evidence type="ECO:0000313" key="2">
    <source>
        <dbReference type="EMBL" id="SDL92907.1"/>
    </source>
</evidence>
<evidence type="ECO:0000259" key="1">
    <source>
        <dbReference type="Pfam" id="PF04480"/>
    </source>
</evidence>
<keyword evidence="3" id="KW-1185">Reference proteome</keyword>
<protein>
    <submittedName>
        <fullName evidence="2">Very-short-patch-repair endonuclease</fullName>
    </submittedName>
</protein>
<dbReference type="InterPro" id="IPR047216">
    <property type="entry name" value="Endonuclease_DUF559_bact"/>
</dbReference>
<accession>A0A1G9P3V3</accession>
<dbReference type="OrthoDB" id="9798754at2"/>
<dbReference type="Proteomes" id="UP000199759">
    <property type="component" value="Unassembled WGS sequence"/>
</dbReference>
<dbReference type="PANTHER" id="PTHR38590">
    <property type="entry name" value="BLL0828 PROTEIN"/>
    <property type="match status" value="1"/>
</dbReference>
<dbReference type="GO" id="GO:0004519">
    <property type="term" value="F:endonuclease activity"/>
    <property type="evidence" value="ECO:0007669"/>
    <property type="project" value="UniProtKB-KW"/>
</dbReference>
<evidence type="ECO:0000313" key="3">
    <source>
        <dbReference type="Proteomes" id="UP000199759"/>
    </source>
</evidence>